<dbReference type="Proteomes" id="UP000270046">
    <property type="component" value="Chromosome"/>
</dbReference>
<organism evidence="9 10">
    <name type="scientific">Mucilaginibacter celer</name>
    <dbReference type="NCBI Taxonomy" id="2305508"/>
    <lineage>
        <taxon>Bacteria</taxon>
        <taxon>Pseudomonadati</taxon>
        <taxon>Bacteroidota</taxon>
        <taxon>Sphingobacteriia</taxon>
        <taxon>Sphingobacteriales</taxon>
        <taxon>Sphingobacteriaceae</taxon>
        <taxon>Mucilaginibacter</taxon>
    </lineage>
</organism>
<protein>
    <recommendedName>
        <fullName evidence="4">tRNA pseudouridine synthase A</fullName>
        <ecNumber evidence="4">5.4.99.12</ecNumber>
    </recommendedName>
    <alternativeName>
        <fullName evidence="4">tRNA pseudouridine(38-40) synthase</fullName>
    </alternativeName>
    <alternativeName>
        <fullName evidence="4">tRNA pseudouridylate synthase I</fullName>
    </alternativeName>
    <alternativeName>
        <fullName evidence="4">tRNA-uridine isomerase I</fullName>
    </alternativeName>
</protein>
<dbReference type="SUPFAM" id="SSF55120">
    <property type="entry name" value="Pseudouridine synthase"/>
    <property type="match status" value="1"/>
</dbReference>
<dbReference type="NCBIfam" id="TIGR00071">
    <property type="entry name" value="hisT_truA"/>
    <property type="match status" value="1"/>
</dbReference>
<dbReference type="InterPro" id="IPR020095">
    <property type="entry name" value="PsdUridine_synth_TruA_C"/>
</dbReference>
<gene>
    <name evidence="4 9" type="primary">truA</name>
    <name evidence="9" type="ORF">HYN43_027020</name>
</gene>
<dbReference type="Gene3D" id="3.30.70.660">
    <property type="entry name" value="Pseudouridine synthase I, catalytic domain, C-terminal subdomain"/>
    <property type="match status" value="1"/>
</dbReference>
<evidence type="ECO:0000256" key="3">
    <source>
        <dbReference type="ARBA" id="ARBA00023235"/>
    </source>
</evidence>
<evidence type="ECO:0000256" key="1">
    <source>
        <dbReference type="ARBA" id="ARBA00009375"/>
    </source>
</evidence>
<dbReference type="EMBL" id="CP032869">
    <property type="protein sequence ID" value="AYL99613.1"/>
    <property type="molecule type" value="Genomic_DNA"/>
</dbReference>
<evidence type="ECO:0000256" key="6">
    <source>
        <dbReference type="PIRSR" id="PIRSR001430-2"/>
    </source>
</evidence>
<evidence type="ECO:0000259" key="8">
    <source>
        <dbReference type="Pfam" id="PF01416"/>
    </source>
</evidence>
<evidence type="ECO:0000256" key="4">
    <source>
        <dbReference type="HAMAP-Rule" id="MF_00171"/>
    </source>
</evidence>
<evidence type="ECO:0000256" key="5">
    <source>
        <dbReference type="PIRSR" id="PIRSR001430-1"/>
    </source>
</evidence>
<dbReference type="Gene3D" id="3.30.70.580">
    <property type="entry name" value="Pseudouridine synthase I, catalytic domain, N-terminal subdomain"/>
    <property type="match status" value="1"/>
</dbReference>
<evidence type="ECO:0000313" key="10">
    <source>
        <dbReference type="Proteomes" id="UP000270046"/>
    </source>
</evidence>
<evidence type="ECO:0000313" key="9">
    <source>
        <dbReference type="EMBL" id="AYL99613.1"/>
    </source>
</evidence>
<dbReference type="RefSeq" id="WP_119409145.1">
    <property type="nucleotide sequence ID" value="NZ_CP032869.1"/>
</dbReference>
<comment type="function">
    <text evidence="4">Formation of pseudouridine at positions 38, 39 and 40 in the anticodon stem and loop of transfer RNAs.</text>
</comment>
<dbReference type="PIRSF" id="PIRSF001430">
    <property type="entry name" value="tRNA_psdUrid_synth"/>
    <property type="match status" value="1"/>
</dbReference>
<comment type="catalytic activity">
    <reaction evidence="4 7">
        <text>uridine(38/39/40) in tRNA = pseudouridine(38/39/40) in tRNA</text>
        <dbReference type="Rhea" id="RHEA:22376"/>
        <dbReference type="Rhea" id="RHEA-COMP:10085"/>
        <dbReference type="Rhea" id="RHEA-COMP:10087"/>
        <dbReference type="ChEBI" id="CHEBI:65314"/>
        <dbReference type="ChEBI" id="CHEBI:65315"/>
        <dbReference type="EC" id="5.4.99.12"/>
    </reaction>
</comment>
<dbReference type="InterPro" id="IPR001406">
    <property type="entry name" value="PsdUridine_synth_TruA"/>
</dbReference>
<evidence type="ECO:0000256" key="2">
    <source>
        <dbReference type="ARBA" id="ARBA00022694"/>
    </source>
</evidence>
<dbReference type="InterPro" id="IPR020103">
    <property type="entry name" value="PsdUridine_synth_cat_dom_sf"/>
</dbReference>
<keyword evidence="3 4" id="KW-0413">Isomerase</keyword>
<dbReference type="HAMAP" id="MF_00171">
    <property type="entry name" value="TruA"/>
    <property type="match status" value="1"/>
</dbReference>
<feature type="binding site" evidence="4 6">
    <location>
        <position position="133"/>
    </location>
    <ligand>
        <name>substrate</name>
    </ligand>
</feature>
<proteinExistence type="inferred from homology"/>
<dbReference type="CDD" id="cd02570">
    <property type="entry name" value="PseudoU_synth_EcTruA"/>
    <property type="match status" value="1"/>
</dbReference>
<dbReference type="InterPro" id="IPR020094">
    <property type="entry name" value="TruA/RsuA/RluB/E/F_N"/>
</dbReference>
<dbReference type="GO" id="GO:0160147">
    <property type="term" value="F:tRNA pseudouridine(38-40) synthase activity"/>
    <property type="evidence" value="ECO:0007669"/>
    <property type="project" value="UniProtKB-EC"/>
</dbReference>
<feature type="domain" description="Pseudouridine synthase I TruA alpha/beta" evidence="8">
    <location>
        <begin position="173"/>
        <end position="266"/>
    </location>
</feature>
<reference evidence="9 10" key="1">
    <citation type="submission" date="2018-10" db="EMBL/GenBank/DDBJ databases">
        <title>Genome sequencing of Mucilaginibacter sp. HYN0043.</title>
        <authorList>
            <person name="Kim M."/>
            <person name="Yi H."/>
        </authorList>
    </citation>
    <scope>NUCLEOTIDE SEQUENCE [LARGE SCALE GENOMIC DNA]</scope>
    <source>
        <strain evidence="9 10">HYN0043</strain>
    </source>
</reference>
<dbReference type="KEGG" id="muh:HYN43_027020"/>
<keyword evidence="10" id="KW-1185">Reference proteome</keyword>
<name>A0A494W726_9SPHI</name>
<dbReference type="PANTHER" id="PTHR11142:SF0">
    <property type="entry name" value="TRNA PSEUDOURIDINE SYNTHASE-LIKE 1"/>
    <property type="match status" value="1"/>
</dbReference>
<accession>A0A494W726</accession>
<keyword evidence="2 4" id="KW-0819">tRNA processing</keyword>
<comment type="subunit">
    <text evidence="4">Homodimer.</text>
</comment>
<dbReference type="OrthoDB" id="9811823at2"/>
<comment type="similarity">
    <text evidence="1 4 7">Belongs to the tRNA pseudouridine synthase TruA family.</text>
</comment>
<dbReference type="FunFam" id="3.30.70.580:FF:000001">
    <property type="entry name" value="tRNA pseudouridine synthase A"/>
    <property type="match status" value="1"/>
</dbReference>
<dbReference type="AlphaFoldDB" id="A0A494W726"/>
<evidence type="ECO:0000256" key="7">
    <source>
        <dbReference type="RuleBase" id="RU003792"/>
    </source>
</evidence>
<dbReference type="PANTHER" id="PTHR11142">
    <property type="entry name" value="PSEUDOURIDYLATE SYNTHASE"/>
    <property type="match status" value="1"/>
</dbReference>
<feature type="active site" description="Nucleophile" evidence="4 5">
    <location>
        <position position="67"/>
    </location>
</feature>
<dbReference type="Pfam" id="PF01416">
    <property type="entry name" value="PseudoU_synth_1"/>
    <property type="match status" value="1"/>
</dbReference>
<dbReference type="GO" id="GO:0003723">
    <property type="term" value="F:RNA binding"/>
    <property type="evidence" value="ECO:0007669"/>
    <property type="project" value="InterPro"/>
</dbReference>
<dbReference type="EC" id="5.4.99.12" evidence="4"/>
<comment type="caution">
    <text evidence="4">Lacks conserved residue(s) required for the propagation of feature annotation.</text>
</comment>
<dbReference type="GO" id="GO:0031119">
    <property type="term" value="P:tRNA pseudouridine synthesis"/>
    <property type="evidence" value="ECO:0007669"/>
    <property type="project" value="UniProtKB-UniRule"/>
</dbReference>
<dbReference type="InterPro" id="IPR020097">
    <property type="entry name" value="PsdUridine_synth_TruA_a/b_dom"/>
</dbReference>
<sequence length="276" mass="31241">MKPQALLIINFAFVSQQRYFIELAYNGTSYHGWQIQQNAVSVQELLNKALSTILRQPIETTGCGRTDTGVHAKEFFAHFDAQFAEGETNALESTPFRGRGGLNALLPYDIAIKNVIPVHADAHARFDATARSYQYHIHFNKDAFLHGFSWQLRDEPNLELMNQAAVMMMEYIDFSCFSKSNTQVKTNNCKITRAEWVKTEQGIVFHITADRFLRNMVRAIVGTLMMVGRGEMPPEGIREIIESKNRSNAGTSVPACGLYLTEVKYPYQLTPRPLTP</sequence>